<proteinExistence type="predicted"/>
<protein>
    <submittedName>
        <fullName evidence="1">Uncharacterized protein</fullName>
    </submittedName>
</protein>
<reference evidence="1 2" key="1">
    <citation type="journal article" date="2016" name="Nat. Commun.">
        <title>Thousands of microbial genomes shed light on interconnected biogeochemical processes in an aquifer system.</title>
        <authorList>
            <person name="Anantharaman K."/>
            <person name="Brown C.T."/>
            <person name="Hug L.A."/>
            <person name="Sharon I."/>
            <person name="Castelle C.J."/>
            <person name="Probst A.J."/>
            <person name="Thomas B.C."/>
            <person name="Singh A."/>
            <person name="Wilkins M.J."/>
            <person name="Karaoz U."/>
            <person name="Brodie E.L."/>
            <person name="Williams K.H."/>
            <person name="Hubbard S.S."/>
            <person name="Banfield J.F."/>
        </authorList>
    </citation>
    <scope>NUCLEOTIDE SEQUENCE [LARGE SCALE GENOMIC DNA]</scope>
</reference>
<dbReference type="EMBL" id="MFZM01000009">
    <property type="protein sequence ID" value="OGK24341.1"/>
    <property type="molecule type" value="Genomic_DNA"/>
</dbReference>
<name>A0A1F7GZF5_9BACT</name>
<dbReference type="AlphaFoldDB" id="A0A1F7GZF5"/>
<comment type="caution">
    <text evidence="1">The sequence shown here is derived from an EMBL/GenBank/DDBJ whole genome shotgun (WGS) entry which is preliminary data.</text>
</comment>
<dbReference type="Proteomes" id="UP000177159">
    <property type="component" value="Unassembled WGS sequence"/>
</dbReference>
<gene>
    <name evidence="1" type="ORF">A3C24_02260</name>
</gene>
<organism evidence="1 2">
    <name type="scientific">Candidatus Roizmanbacteria bacterium RIFCSPHIGHO2_02_FULL_37_24</name>
    <dbReference type="NCBI Taxonomy" id="1802037"/>
    <lineage>
        <taxon>Bacteria</taxon>
        <taxon>Candidatus Roizmaniibacteriota</taxon>
    </lineage>
</organism>
<accession>A0A1F7GZF5</accession>
<evidence type="ECO:0000313" key="1">
    <source>
        <dbReference type="EMBL" id="OGK24341.1"/>
    </source>
</evidence>
<sequence length="111" mass="12934">MDFDGDKDAFAYELLTITRKQALLNLITSLPTEKRLEFENAIKNDDGFDEKSIFKVISEEEYLKEYQHVLGNNIKLFFQDVLPTLPEEKQESIKKRLVSFSQKNFMPPAAE</sequence>
<evidence type="ECO:0000313" key="2">
    <source>
        <dbReference type="Proteomes" id="UP000177159"/>
    </source>
</evidence>